<dbReference type="GeneID" id="19488127"/>
<name>A0A023W689_9CAUD</name>
<sequence length="136" mass="14569">MMSVLDLRSRDDARRFIHSVAPAVAVLMVSMGVLDRNVAMLGVAVVLAVFNDTLAHINSSDSFRKWFYPVLTSATTMLIGLGMVTDEQLTPWIAIITILIGGGVAAKNATPEEPEADDDEEPAADDDEPSGKHATT</sequence>
<feature type="compositionally biased region" description="Acidic residues" evidence="1">
    <location>
        <begin position="112"/>
        <end position="128"/>
    </location>
</feature>
<dbReference type="RefSeq" id="YP_009032424.1">
    <property type="nucleotide sequence ID" value="NC_024147.1"/>
</dbReference>
<keyword evidence="4" id="KW-1185">Reference proteome</keyword>
<keyword evidence="2" id="KW-0472">Membrane</keyword>
<keyword evidence="2" id="KW-1133">Transmembrane helix</keyword>
<evidence type="ECO:0000256" key="2">
    <source>
        <dbReference type="SAM" id="Phobius"/>
    </source>
</evidence>
<feature type="transmembrane region" description="Helical" evidence="2">
    <location>
        <begin position="89"/>
        <end position="106"/>
    </location>
</feature>
<evidence type="ECO:0000256" key="1">
    <source>
        <dbReference type="SAM" id="MobiDB-lite"/>
    </source>
</evidence>
<dbReference type="OrthoDB" id="12805at10239"/>
<dbReference type="Pfam" id="PF23809">
    <property type="entry name" value="Phage_holin_9"/>
    <property type="match status" value="1"/>
</dbReference>
<accession>A0A023W689</accession>
<feature type="transmembrane region" description="Helical" evidence="2">
    <location>
        <begin position="40"/>
        <end position="59"/>
    </location>
</feature>
<feature type="region of interest" description="Disordered" evidence="1">
    <location>
        <begin position="107"/>
        <end position="136"/>
    </location>
</feature>
<dbReference type="InterPro" id="IPR056390">
    <property type="entry name" value="Holin_phage"/>
</dbReference>
<feature type="transmembrane region" description="Helical" evidence="2">
    <location>
        <begin position="66"/>
        <end position="83"/>
    </location>
</feature>
<keyword evidence="2" id="KW-0812">Transmembrane</keyword>
<protein>
    <submittedName>
        <fullName evidence="3">Holin</fullName>
    </submittedName>
</protein>
<dbReference type="KEGG" id="vg:19488127"/>
<organism evidence="3 4">
    <name type="scientific">Mycobacterium phage ZoeJ</name>
    <dbReference type="NCBI Taxonomy" id="1486427"/>
    <lineage>
        <taxon>Viruses</taxon>
        <taxon>Duplodnaviria</taxon>
        <taxon>Heunggongvirae</taxon>
        <taxon>Uroviricota</taxon>
        <taxon>Caudoviricetes</taxon>
        <taxon>Weiservirinae</taxon>
        <taxon>Timquatrovirus</taxon>
        <taxon>Timquatrovirus zoeJ</taxon>
    </lineage>
</organism>
<evidence type="ECO:0000313" key="4">
    <source>
        <dbReference type="Proteomes" id="UP000024442"/>
    </source>
</evidence>
<proteinExistence type="predicted"/>
<dbReference type="Proteomes" id="UP000024442">
    <property type="component" value="Segment"/>
</dbReference>
<dbReference type="EMBL" id="KJ510412">
    <property type="protein sequence ID" value="AHY26854.1"/>
    <property type="molecule type" value="Genomic_DNA"/>
</dbReference>
<reference evidence="3 4" key="1">
    <citation type="submission" date="2014-02" db="EMBL/GenBank/DDBJ databases">
        <authorList>
            <person name="Cornely K.A."/>
            <person name="Jancevski A.V."/>
            <person name="Rogers S.R."/>
            <person name="Scola S.E."/>
            <person name="Pinches R.S."/>
            <person name="Perri C.M."/>
            <person name="Brown M.S."/>
            <person name="Cavedon W.D."/>
            <person name="Dubois H.M."/>
            <person name="Fernando M.A."/>
            <person name="Austriaco N."/>
            <person name="Bradley K.W."/>
            <person name="Clarke D.Q."/>
            <person name="Lewis M.F."/>
            <person name="Barker L.P."/>
            <person name="Bailey C."/>
            <person name="Asai D.J."/>
            <person name="Garber M.L."/>
            <person name="Bowman C.A."/>
            <person name="Russell D.A."/>
            <person name="Pope W.H."/>
            <person name="Jacobs-Sera D."/>
            <person name="Hendrix R.W."/>
            <person name="Hatfull G.F."/>
        </authorList>
    </citation>
    <scope>NUCLEOTIDE SEQUENCE [LARGE SCALE GENOMIC DNA]</scope>
</reference>
<gene>
    <name evidence="3" type="primary">30</name>
    <name evidence="3" type="ORF">PBI_ZOEJ_30</name>
</gene>
<evidence type="ECO:0000313" key="3">
    <source>
        <dbReference type="EMBL" id="AHY26854.1"/>
    </source>
</evidence>
<feature type="transmembrane region" description="Helical" evidence="2">
    <location>
        <begin position="16"/>
        <end position="34"/>
    </location>
</feature>